<feature type="transmembrane region" description="Helical" evidence="1">
    <location>
        <begin position="661"/>
        <end position="685"/>
    </location>
</feature>
<feature type="transmembrane region" description="Helical" evidence="1">
    <location>
        <begin position="57"/>
        <end position="73"/>
    </location>
</feature>
<dbReference type="Proteomes" id="UP000654604">
    <property type="component" value="Unassembled WGS sequence"/>
</dbReference>
<reference evidence="3 4" key="1">
    <citation type="submission" date="2020-10" db="EMBL/GenBank/DDBJ databases">
        <authorList>
            <person name="Castelo-Branco R."/>
            <person name="Eusebio N."/>
            <person name="Adriana R."/>
            <person name="Vieira A."/>
            <person name="Brugerolle De Fraissinette N."/>
            <person name="Rezende De Castro R."/>
            <person name="Schneider M.P."/>
            <person name="Vasconcelos V."/>
            <person name="Leao P.N."/>
        </authorList>
    </citation>
    <scope>NUCLEOTIDE SEQUENCE [LARGE SCALE GENOMIC DNA]</scope>
    <source>
        <strain evidence="3 4">LEGE 03274</strain>
    </source>
</reference>
<organism evidence="3 4">
    <name type="scientific">Cyanobacterium stanieri LEGE 03274</name>
    <dbReference type="NCBI Taxonomy" id="1828756"/>
    <lineage>
        <taxon>Bacteria</taxon>
        <taxon>Bacillati</taxon>
        <taxon>Cyanobacteriota</taxon>
        <taxon>Cyanophyceae</taxon>
        <taxon>Oscillatoriophycideae</taxon>
        <taxon>Chroococcales</taxon>
        <taxon>Geminocystaceae</taxon>
        <taxon>Cyanobacterium</taxon>
    </lineage>
</organism>
<feature type="transmembrane region" description="Helical" evidence="1">
    <location>
        <begin position="85"/>
        <end position="103"/>
    </location>
</feature>
<gene>
    <name evidence="3" type="ORF">IQ215_07585</name>
</gene>
<dbReference type="Gene3D" id="3.10.620.30">
    <property type="match status" value="1"/>
</dbReference>
<keyword evidence="4" id="KW-1185">Reference proteome</keyword>
<dbReference type="SUPFAM" id="SSF54001">
    <property type="entry name" value="Cysteine proteinases"/>
    <property type="match status" value="1"/>
</dbReference>
<name>A0ABR9V3V0_9CHRO</name>
<dbReference type="Pfam" id="PF01841">
    <property type="entry name" value="Transglut_core"/>
    <property type="match status" value="1"/>
</dbReference>
<dbReference type="InterPro" id="IPR052901">
    <property type="entry name" value="Bact_TGase-like"/>
</dbReference>
<evidence type="ECO:0000259" key="2">
    <source>
        <dbReference type="SMART" id="SM00460"/>
    </source>
</evidence>
<feature type="transmembrane region" description="Helical" evidence="1">
    <location>
        <begin position="218"/>
        <end position="236"/>
    </location>
</feature>
<feature type="domain" description="Transglutaminase-like" evidence="2">
    <location>
        <begin position="522"/>
        <end position="593"/>
    </location>
</feature>
<dbReference type="InterPro" id="IPR038765">
    <property type="entry name" value="Papain-like_cys_pep_sf"/>
</dbReference>
<proteinExistence type="predicted"/>
<dbReference type="SMART" id="SM00460">
    <property type="entry name" value="TGc"/>
    <property type="match status" value="1"/>
</dbReference>
<dbReference type="Pfam" id="PF13559">
    <property type="entry name" value="DUF4129"/>
    <property type="match status" value="1"/>
</dbReference>
<dbReference type="PANTHER" id="PTHR42736:SF1">
    <property type="entry name" value="PROTEIN-GLUTAMINE GAMMA-GLUTAMYLTRANSFERASE"/>
    <property type="match status" value="1"/>
</dbReference>
<feature type="transmembrane region" description="Helical" evidence="1">
    <location>
        <begin position="157"/>
        <end position="176"/>
    </location>
</feature>
<keyword evidence="1" id="KW-0812">Transmembrane</keyword>
<feature type="transmembrane region" description="Helical" evidence="1">
    <location>
        <begin position="30"/>
        <end position="51"/>
    </location>
</feature>
<keyword evidence="1" id="KW-1133">Transmembrane helix</keyword>
<dbReference type="EMBL" id="JADEWC010000013">
    <property type="protein sequence ID" value="MBE9222557.1"/>
    <property type="molecule type" value="Genomic_DNA"/>
</dbReference>
<dbReference type="Pfam" id="PF11992">
    <property type="entry name" value="TgpA_N"/>
    <property type="match status" value="1"/>
</dbReference>
<dbReference type="RefSeq" id="WP_193800711.1">
    <property type="nucleotide sequence ID" value="NZ_JADEWC010000013.1"/>
</dbReference>
<evidence type="ECO:0000256" key="1">
    <source>
        <dbReference type="SAM" id="Phobius"/>
    </source>
</evidence>
<comment type="caution">
    <text evidence="3">The sequence shown here is derived from an EMBL/GenBank/DDBJ whole genome shotgun (WGS) entry which is preliminary data.</text>
</comment>
<protein>
    <submittedName>
        <fullName evidence="3">DUF3488 domain-containing protein</fullName>
    </submittedName>
</protein>
<dbReference type="InterPro" id="IPR021878">
    <property type="entry name" value="TgpA_N"/>
</dbReference>
<dbReference type="InterPro" id="IPR025403">
    <property type="entry name" value="TgpA-like_C"/>
</dbReference>
<dbReference type="InterPro" id="IPR002931">
    <property type="entry name" value="Transglutaminase-like"/>
</dbReference>
<keyword evidence="1" id="KW-0472">Membrane</keyword>
<dbReference type="PANTHER" id="PTHR42736">
    <property type="entry name" value="PROTEIN-GLUTAMINE GAMMA-GLUTAMYLTRANSFERASE"/>
    <property type="match status" value="1"/>
</dbReference>
<evidence type="ECO:0000313" key="3">
    <source>
        <dbReference type="EMBL" id="MBE9222557.1"/>
    </source>
</evidence>
<evidence type="ECO:0000313" key="4">
    <source>
        <dbReference type="Proteomes" id="UP000654604"/>
    </source>
</evidence>
<sequence length="789" mass="89825">MIEQLKHFPTFKQIIQQIESLPPLKTEESILFRILVQLMVIVGIVATDVAAVSQFPMSVWAIPLSILGGVVSWRRRKKKNITLKFILAIAMVATLFIFLGNLIRSLFDNRLVLAEFLVQLQVLHSFDLPRRKDLGYSMVIGFILIGVAGTLSQTVAFAPWLLLFLMIAIPTMILDYRSRMGLATYESEWKANRGNKNRRQSEKNNQWLKNSPLSPKKITSFLTVTLVVGLLIFTIMPRYPGYQLQTFPVSAPEGLEDLDFSQTDRGIVSPGYNPDGSGAGGGGINGGEGAGSGQVDDTFYYGFNTTIDQNLRGNITNPKVVLRVRSQSPGFWRALAFDHYTGQGWDISRDDQTMDVDRNRWNFQFNFAVPNVQGETERVIQTFTVVSDLPNIIPLLSSPDRLYFPTEQIAIDTEGSLRSPTGLIEGLTYTAVSKVRNRNQTQLSQAGNNYPESISDYYLDVPQNIRDLVREKAEELLAKSPNELTSNYAKALYLAQAIKQNYRIDPDIPPLEEGEDLTQAFLETYQGGYPDHFATVYTLMLRSLNIPARLVVGFAPGNFNPFTGYYVVRNTDAYALTEVYFPDYGWFYFDPLPGNEIIPPSVDDDNTFGVLGQLWDWVASWLPSPIVDFVTILFNDIIDAISDFLSSPWLFRLWRFFTGSFMGILVGAMVLIFLGFISWLAFNWLQKQLYRRRLAKLDPIEKLYREMIDFLSEKGYPKHKAQTPKEYAQRLREFLTIEQLEIIDLISTSFVAWRYGNQKYNIDYLQTQFNLLKGSFKSKNSKQLTMNHD</sequence>
<accession>A0ABR9V3V0</accession>